<gene>
    <name evidence="1" type="ORF">L6164_030270</name>
</gene>
<proteinExistence type="predicted"/>
<name>A0ACB9LC64_BAUVA</name>
<dbReference type="Proteomes" id="UP000828941">
    <property type="component" value="Chromosome 12"/>
</dbReference>
<comment type="caution">
    <text evidence="1">The sequence shown here is derived from an EMBL/GenBank/DDBJ whole genome shotgun (WGS) entry which is preliminary data.</text>
</comment>
<accession>A0ACB9LC64</accession>
<evidence type="ECO:0000313" key="1">
    <source>
        <dbReference type="EMBL" id="KAI4307036.1"/>
    </source>
</evidence>
<reference evidence="1 2" key="1">
    <citation type="journal article" date="2022" name="DNA Res.">
        <title>Chromosomal-level genome assembly of the orchid tree Bauhinia variegata (Leguminosae; Cercidoideae) supports the allotetraploid origin hypothesis of Bauhinia.</title>
        <authorList>
            <person name="Zhong Y."/>
            <person name="Chen Y."/>
            <person name="Zheng D."/>
            <person name="Pang J."/>
            <person name="Liu Y."/>
            <person name="Luo S."/>
            <person name="Meng S."/>
            <person name="Qian L."/>
            <person name="Wei D."/>
            <person name="Dai S."/>
            <person name="Zhou R."/>
        </authorList>
    </citation>
    <scope>NUCLEOTIDE SEQUENCE [LARGE SCALE GENOMIC DNA]</scope>
    <source>
        <strain evidence="1">BV-YZ2020</strain>
    </source>
</reference>
<keyword evidence="2" id="KW-1185">Reference proteome</keyword>
<sequence length="488" mass="54722">MHIHLILLLLSFQNHLRVEGSETETQRDALLSFKSQVSDPKNSLSGWTASANSSYCTWFGVSCSRSKGRVESLSLPGLSLFGKLPYQLTHLIFLNSLDLSNNKFEGQVPLHFSLLSCLELINLATNNQFHGFIPLFTNMINLTSLILGNNYLSSTTTLNYQLFDSFRNSTQLKMLMTYSNQMAGQLPISVANISRHLQHFCVADTLLTDSIPQGMRNFRNLESLSLEMNEFTGEMPLEIGDLRQLVQLSIYNNRLSEEIPDMFGNFTQLSFLRMGYNQFPGTIPASIGQCKQLNFLHLGINKLQGETPNENLSLSCRGFLKISYLDIRVATNNFAAENPVAKGGSGNVYKGMWLHPEDEESGSSLTLLERLNIAVDVASAMDYLHHDCDPRLVHCDLKPSKVLSDKTMGAWGFWIEYGLSDKTSTSEDVYSFGILLLEMFTTKMPTDKMFKKGLNLNKFASCMNENNQVLHIANPGLLKDCEYSSEST</sequence>
<evidence type="ECO:0000313" key="2">
    <source>
        <dbReference type="Proteomes" id="UP000828941"/>
    </source>
</evidence>
<protein>
    <submittedName>
        <fullName evidence="1">Uncharacterized protein</fullName>
    </submittedName>
</protein>
<organism evidence="1 2">
    <name type="scientific">Bauhinia variegata</name>
    <name type="common">Purple orchid tree</name>
    <name type="synonym">Phanera variegata</name>
    <dbReference type="NCBI Taxonomy" id="167791"/>
    <lineage>
        <taxon>Eukaryota</taxon>
        <taxon>Viridiplantae</taxon>
        <taxon>Streptophyta</taxon>
        <taxon>Embryophyta</taxon>
        <taxon>Tracheophyta</taxon>
        <taxon>Spermatophyta</taxon>
        <taxon>Magnoliopsida</taxon>
        <taxon>eudicotyledons</taxon>
        <taxon>Gunneridae</taxon>
        <taxon>Pentapetalae</taxon>
        <taxon>rosids</taxon>
        <taxon>fabids</taxon>
        <taxon>Fabales</taxon>
        <taxon>Fabaceae</taxon>
        <taxon>Cercidoideae</taxon>
        <taxon>Cercideae</taxon>
        <taxon>Bauhiniinae</taxon>
        <taxon>Bauhinia</taxon>
    </lineage>
</organism>
<dbReference type="EMBL" id="CM039437">
    <property type="protein sequence ID" value="KAI4307036.1"/>
    <property type="molecule type" value="Genomic_DNA"/>
</dbReference>